<protein>
    <submittedName>
        <fullName evidence="1">Uncharacterized protein</fullName>
    </submittedName>
</protein>
<dbReference type="Proteomes" id="UP000694700">
    <property type="component" value="Unplaced"/>
</dbReference>
<dbReference type="Ensembl" id="ENSCCRT00010041254.1">
    <property type="protein sequence ID" value="ENSCCRP00010037560.1"/>
    <property type="gene ID" value="ENSCCRG00010016040.1"/>
</dbReference>
<dbReference type="Proteomes" id="UP000694427">
    <property type="component" value="Unplaced"/>
</dbReference>
<dbReference type="Proteomes" id="UP000694701">
    <property type="component" value="Unplaced"/>
</dbReference>
<accession>A0A8C2I685</accession>
<dbReference type="Ensembl" id="ENSCCRT00015001229.1">
    <property type="protein sequence ID" value="ENSCCRP00015001137.1"/>
    <property type="gene ID" value="ENSCCRG00015000757.1"/>
</dbReference>
<evidence type="ECO:0000313" key="3">
    <source>
        <dbReference type="Proteomes" id="UP000694701"/>
    </source>
</evidence>
<evidence type="ECO:0000313" key="1">
    <source>
        <dbReference type="Ensembl" id="ENSCCRP00020075157.1"/>
    </source>
</evidence>
<sequence>TSNWKVIFGSGIKLRVEQSEY</sequence>
<proteinExistence type="predicted"/>
<reference evidence="1" key="1">
    <citation type="submission" date="2025-05" db="UniProtKB">
        <authorList>
            <consortium name="Ensembl"/>
        </authorList>
    </citation>
    <scope>IDENTIFICATION</scope>
</reference>
<organism evidence="1 3">
    <name type="scientific">Cyprinus carpio</name>
    <name type="common">Common carp</name>
    <dbReference type="NCBI Taxonomy" id="7962"/>
    <lineage>
        <taxon>Eukaryota</taxon>
        <taxon>Metazoa</taxon>
        <taxon>Chordata</taxon>
        <taxon>Craniata</taxon>
        <taxon>Vertebrata</taxon>
        <taxon>Euteleostomi</taxon>
        <taxon>Actinopterygii</taxon>
        <taxon>Neopterygii</taxon>
        <taxon>Teleostei</taxon>
        <taxon>Ostariophysi</taxon>
        <taxon>Cypriniformes</taxon>
        <taxon>Cyprinidae</taxon>
        <taxon>Cyprininae</taxon>
        <taxon>Cyprinus</taxon>
    </lineage>
</organism>
<keyword evidence="2" id="KW-1185">Reference proteome</keyword>
<dbReference type="Ensembl" id="ENSCCRT00020082429.1">
    <property type="protein sequence ID" value="ENSCCRP00020075157.1"/>
    <property type="gene ID" value="ENSCCRG00020035025.1"/>
</dbReference>
<dbReference type="AlphaFoldDB" id="A0A8C2I685"/>
<evidence type="ECO:0000313" key="2">
    <source>
        <dbReference type="Proteomes" id="UP000694427"/>
    </source>
</evidence>
<name>A0A8C2I685_CYPCA</name>